<dbReference type="EMBL" id="JAGMWT010000005">
    <property type="protein sequence ID" value="KAH7128673.1"/>
    <property type="molecule type" value="Genomic_DNA"/>
</dbReference>
<accession>A0A9P9IN54</accession>
<gene>
    <name evidence="2" type="ORF">B0J11DRAFT_525472</name>
</gene>
<feature type="transmembrane region" description="Helical" evidence="1">
    <location>
        <begin position="74"/>
        <end position="94"/>
    </location>
</feature>
<comment type="caution">
    <text evidence="2">The sequence shown here is derived from an EMBL/GenBank/DDBJ whole genome shotgun (WGS) entry which is preliminary data.</text>
</comment>
<dbReference type="Proteomes" id="UP000700596">
    <property type="component" value="Unassembled WGS sequence"/>
</dbReference>
<feature type="transmembrane region" description="Helical" evidence="1">
    <location>
        <begin position="106"/>
        <end position="126"/>
    </location>
</feature>
<reference evidence="2" key="1">
    <citation type="journal article" date="2021" name="Nat. Commun.">
        <title>Genetic determinants of endophytism in the Arabidopsis root mycobiome.</title>
        <authorList>
            <person name="Mesny F."/>
            <person name="Miyauchi S."/>
            <person name="Thiergart T."/>
            <person name="Pickel B."/>
            <person name="Atanasova L."/>
            <person name="Karlsson M."/>
            <person name="Huettel B."/>
            <person name="Barry K.W."/>
            <person name="Haridas S."/>
            <person name="Chen C."/>
            <person name="Bauer D."/>
            <person name="Andreopoulos W."/>
            <person name="Pangilinan J."/>
            <person name="LaButti K."/>
            <person name="Riley R."/>
            <person name="Lipzen A."/>
            <person name="Clum A."/>
            <person name="Drula E."/>
            <person name="Henrissat B."/>
            <person name="Kohler A."/>
            <person name="Grigoriev I.V."/>
            <person name="Martin F.M."/>
            <person name="Hacquard S."/>
        </authorList>
    </citation>
    <scope>NUCLEOTIDE SEQUENCE</scope>
    <source>
        <strain evidence="2">MPI-CAGE-CH-0243</strain>
    </source>
</reference>
<proteinExistence type="predicted"/>
<dbReference type="OrthoDB" id="3800491at2759"/>
<keyword evidence="1" id="KW-1133">Transmembrane helix</keyword>
<evidence type="ECO:0000256" key="1">
    <source>
        <dbReference type="SAM" id="Phobius"/>
    </source>
</evidence>
<keyword evidence="1" id="KW-0812">Transmembrane</keyword>
<keyword evidence="3" id="KW-1185">Reference proteome</keyword>
<organism evidence="2 3">
    <name type="scientific">Dendryphion nanum</name>
    <dbReference type="NCBI Taxonomy" id="256645"/>
    <lineage>
        <taxon>Eukaryota</taxon>
        <taxon>Fungi</taxon>
        <taxon>Dikarya</taxon>
        <taxon>Ascomycota</taxon>
        <taxon>Pezizomycotina</taxon>
        <taxon>Dothideomycetes</taxon>
        <taxon>Pleosporomycetidae</taxon>
        <taxon>Pleosporales</taxon>
        <taxon>Torulaceae</taxon>
        <taxon>Dendryphion</taxon>
    </lineage>
</organism>
<protein>
    <submittedName>
        <fullName evidence="2">Uncharacterized protein</fullName>
    </submittedName>
</protein>
<evidence type="ECO:0000313" key="3">
    <source>
        <dbReference type="Proteomes" id="UP000700596"/>
    </source>
</evidence>
<keyword evidence="1" id="KW-0472">Membrane</keyword>
<evidence type="ECO:0000313" key="2">
    <source>
        <dbReference type="EMBL" id="KAH7128673.1"/>
    </source>
</evidence>
<sequence>MSKIKEVRIYVYDKDFLSFTFPDFLRKTGVEIEVDSHALHALHEIPKKIRTPLSVDPNARKPVTGWGLWIEEDFIIPWVVLVIINLIPFSTLIVGLVETSKHGPTWIALSAYGVTLSTFLFSQWVVMMKDSKR</sequence>
<name>A0A9P9IN54_9PLEO</name>
<dbReference type="AlphaFoldDB" id="A0A9P9IN54"/>